<dbReference type="SUPFAM" id="SSF47973">
    <property type="entry name" value="Ribosomal protein S7"/>
    <property type="match status" value="1"/>
</dbReference>
<dbReference type="RefSeq" id="YP_009326829.1">
    <property type="nucleotide sequence ID" value="NC_032042.1"/>
</dbReference>
<dbReference type="GO" id="GO:1990904">
    <property type="term" value="C:ribonucleoprotein complex"/>
    <property type="evidence" value="ECO:0007669"/>
    <property type="project" value="UniProtKB-KW"/>
</dbReference>
<evidence type="ECO:0000313" key="6">
    <source>
        <dbReference type="EMBL" id="ANJ70736.1"/>
    </source>
</evidence>
<dbReference type="InterPro" id="IPR000235">
    <property type="entry name" value="Ribosomal_uS7"/>
</dbReference>
<accession>A0A1I9LK75</accession>
<keyword evidence="6" id="KW-0150">Chloroplast</keyword>
<organism evidence="6">
    <name type="scientific">Caulerpa racemosa</name>
    <name type="common">Green alga</name>
    <dbReference type="NCBI Taxonomy" id="76317"/>
    <lineage>
        <taxon>Eukaryota</taxon>
        <taxon>Viridiplantae</taxon>
        <taxon>Chlorophyta</taxon>
        <taxon>core chlorophytes</taxon>
        <taxon>Ulvophyceae</taxon>
        <taxon>TCBD clade</taxon>
        <taxon>Bryopsidales</taxon>
        <taxon>Halimedineae</taxon>
        <taxon>Caulerpaceae</taxon>
        <taxon>Caulerpa</taxon>
    </lineage>
</organism>
<evidence type="ECO:0000256" key="1">
    <source>
        <dbReference type="ARBA" id="ARBA00007151"/>
    </source>
</evidence>
<dbReference type="Gene3D" id="1.10.455.10">
    <property type="entry name" value="Ribosomal protein S7 domain"/>
    <property type="match status" value="1"/>
</dbReference>
<protein>
    <submittedName>
        <fullName evidence="6">30S ribosomal protein S7</fullName>
    </submittedName>
</protein>
<sequence>MARIKIKKNLQSTEFVEILNQILMKNGKNKLASRIIQKSLNIISDQTNEDALEVLEKAIRNTTPSVDIQTRRIGGAVYPIPVELHINRGIYRAIRWIVDSAKKRSGKTLDINLSNEILDASKKVGNAFRKKEEVHKIAEKNPRPQKRKKKKPEGKKNKTNSNNYFVGRGPRYHRRKSPQVLLVQAAPKGTGGATNPKGMDRATRAPKGTDRATRAPKGTGGK</sequence>
<dbReference type="InterPro" id="IPR036823">
    <property type="entry name" value="Ribosomal_uS7_dom_sf"/>
</dbReference>
<dbReference type="GeneID" id="30511867"/>
<dbReference type="PANTHER" id="PTHR11205">
    <property type="entry name" value="RIBOSOMAL PROTEIN S7"/>
    <property type="match status" value="1"/>
</dbReference>
<gene>
    <name evidence="6" type="primary">rps7</name>
</gene>
<dbReference type="AlphaFoldDB" id="A0A1I9LK75"/>
<evidence type="ECO:0000256" key="3">
    <source>
        <dbReference type="ARBA" id="ARBA00023274"/>
    </source>
</evidence>
<feature type="region of interest" description="Disordered" evidence="4">
    <location>
        <begin position="129"/>
        <end position="222"/>
    </location>
</feature>
<keyword evidence="6" id="KW-0934">Plastid</keyword>
<dbReference type="GO" id="GO:0005840">
    <property type="term" value="C:ribosome"/>
    <property type="evidence" value="ECO:0007669"/>
    <property type="project" value="UniProtKB-KW"/>
</dbReference>
<geneLocation type="chloroplast" evidence="6"/>
<reference evidence="6" key="1">
    <citation type="submission" date="2015-10" db="EMBL/GenBank/DDBJ databases">
        <title>Complete chloroplast Genomes for Caulerpa racemosa and Codium decorticatum (Bryopsidales, Chlorophyta) and Comparative Analyses of Five Siphonous Green Seaweed Plastomes.</title>
        <authorList>
            <person name="Lam D.W."/>
            <person name="Lopez-Bautista J.M."/>
        </authorList>
    </citation>
    <scope>NUCLEOTIDE SEQUENCE</scope>
</reference>
<dbReference type="Pfam" id="PF00177">
    <property type="entry name" value="Ribosomal_S7"/>
    <property type="match status" value="1"/>
</dbReference>
<feature type="domain" description="Small ribosomal subunit protein uS7" evidence="5">
    <location>
        <begin position="12"/>
        <end position="141"/>
    </location>
</feature>
<keyword evidence="3" id="KW-0687">Ribonucleoprotein</keyword>
<evidence type="ECO:0000256" key="4">
    <source>
        <dbReference type="SAM" id="MobiDB-lite"/>
    </source>
</evidence>
<feature type="compositionally biased region" description="Basic and acidic residues" evidence="4">
    <location>
        <begin position="198"/>
        <end position="213"/>
    </location>
</feature>
<comment type="similarity">
    <text evidence="1">Belongs to the universal ribosomal protein uS7 family.</text>
</comment>
<dbReference type="InterPro" id="IPR023798">
    <property type="entry name" value="Ribosomal_uS7_dom"/>
</dbReference>
<feature type="compositionally biased region" description="Basic residues" evidence="4">
    <location>
        <begin position="143"/>
        <end position="153"/>
    </location>
</feature>
<dbReference type="GO" id="GO:0006412">
    <property type="term" value="P:translation"/>
    <property type="evidence" value="ECO:0007669"/>
    <property type="project" value="InterPro"/>
</dbReference>
<feature type="compositionally biased region" description="Basic and acidic residues" evidence="4">
    <location>
        <begin position="129"/>
        <end position="142"/>
    </location>
</feature>
<keyword evidence="2 6" id="KW-0689">Ribosomal protein</keyword>
<name>A0A1I9LK75_CAURA</name>
<evidence type="ECO:0000259" key="5">
    <source>
        <dbReference type="Pfam" id="PF00177"/>
    </source>
</evidence>
<dbReference type="EMBL" id="KT946602">
    <property type="protein sequence ID" value="ANJ70736.1"/>
    <property type="molecule type" value="Genomic_DNA"/>
</dbReference>
<evidence type="ECO:0000256" key="2">
    <source>
        <dbReference type="ARBA" id="ARBA00022980"/>
    </source>
</evidence>
<proteinExistence type="inferred from homology"/>